<dbReference type="EMBL" id="CP013050">
    <property type="protein sequence ID" value="ALM76396.1"/>
    <property type="molecule type" value="Genomic_DNA"/>
</dbReference>
<dbReference type="Gene3D" id="3.40.50.150">
    <property type="entry name" value="Vaccinia Virus protein VP39"/>
    <property type="match status" value="1"/>
</dbReference>
<sequence length="210" mass="24736">MNFKHKLPKVKLVDREKFILDRCREKVVLHLGAVDQYEKSVAVFHRKLMNVASDVVGVDIDREGIEKAKKLGIHNIIYGNVETLWDLDINKKFDIIVAGEILEHISNPGNFLHGIKRFFLPKTQMIITTPNAFSLHRFMIYWLLNTEYVHSEHTCYYSYATLKNLLERHGFNIEETYYYHLGRTFERLLYSLFPHLSTGLIFVVSLRYKT</sequence>
<evidence type="ECO:0000313" key="2">
    <source>
        <dbReference type="Proteomes" id="UP000066042"/>
    </source>
</evidence>
<organism evidence="1 2">
    <name type="scientific">Thermococcus barophilus</name>
    <dbReference type="NCBI Taxonomy" id="55802"/>
    <lineage>
        <taxon>Archaea</taxon>
        <taxon>Methanobacteriati</taxon>
        <taxon>Methanobacteriota</taxon>
        <taxon>Thermococci</taxon>
        <taxon>Thermococcales</taxon>
        <taxon>Thermococcaceae</taxon>
        <taxon>Thermococcus</taxon>
    </lineage>
</organism>
<dbReference type="RefSeq" id="WP_056934786.1">
    <property type="nucleotide sequence ID" value="NZ_CP013050.1"/>
</dbReference>
<proteinExistence type="predicted"/>
<keyword evidence="1" id="KW-0808">Transferase</keyword>
<name>A0A0S1XF38_THEBA</name>
<dbReference type="PATRIC" id="fig|55802.8.peg.2491"/>
<accession>A0A0S1XF38</accession>
<dbReference type="GO" id="GO:0008168">
    <property type="term" value="F:methyltransferase activity"/>
    <property type="evidence" value="ECO:0007669"/>
    <property type="project" value="UniProtKB-KW"/>
</dbReference>
<gene>
    <name evidence="1" type="ORF">TBCH5v1_2505</name>
</gene>
<evidence type="ECO:0000313" key="1">
    <source>
        <dbReference type="EMBL" id="ALM76396.1"/>
    </source>
</evidence>
<protein>
    <submittedName>
        <fullName evidence="1">2-polyprenyl-3-methyl-5-hydroxy-6-metoxy-1, 4-benzoquinol methylase</fullName>
    </submittedName>
</protein>
<reference evidence="1 2" key="1">
    <citation type="journal article" date="2016" name="Genome Announc.">
        <title>Complete genome sequence of the hyperthermophilic and piezophilic archaeon Thermococcus barophilus Ch5, capable of growth at the expense of hydrogenogenesis from carbon monoxide and formate.</title>
        <authorList>
            <person name="Oger P."/>
            <person name="Sokolova T.G."/>
            <person name="Kozhevnikova D.A."/>
            <person name="Taranov E.A."/>
            <person name="Vannier P."/>
            <person name="Lee H.S."/>
            <person name="Kwon K.K."/>
            <person name="Kang S.G."/>
            <person name="Lee J.H."/>
            <person name="Bonch-Osmolovskaya E.A."/>
            <person name="Lebedinsky A.V."/>
        </authorList>
    </citation>
    <scope>NUCLEOTIDE SEQUENCE [LARGE SCALE GENOMIC DNA]</scope>
    <source>
        <strain evidence="2">Ch5</strain>
    </source>
</reference>
<dbReference type="SUPFAM" id="SSF53335">
    <property type="entry name" value="S-adenosyl-L-methionine-dependent methyltransferases"/>
    <property type="match status" value="1"/>
</dbReference>
<dbReference type="Proteomes" id="UP000066042">
    <property type="component" value="Chromosome"/>
</dbReference>
<dbReference type="Pfam" id="PF13489">
    <property type="entry name" value="Methyltransf_23"/>
    <property type="match status" value="1"/>
</dbReference>
<keyword evidence="1" id="KW-0489">Methyltransferase</keyword>
<dbReference type="GO" id="GO:0032259">
    <property type="term" value="P:methylation"/>
    <property type="evidence" value="ECO:0007669"/>
    <property type="project" value="UniProtKB-KW"/>
</dbReference>
<dbReference type="STRING" id="55802.TBCH5v1_2505"/>
<dbReference type="AlphaFoldDB" id="A0A0S1XF38"/>
<dbReference type="InterPro" id="IPR029063">
    <property type="entry name" value="SAM-dependent_MTases_sf"/>
</dbReference>
<dbReference type="GeneID" id="26137718"/>